<organism evidence="1">
    <name type="scientific">Macrococcus psychrotolerans</name>
    <dbReference type="NCBI Taxonomy" id="3039389"/>
    <lineage>
        <taxon>Bacteria</taxon>
        <taxon>Bacillati</taxon>
        <taxon>Bacillota</taxon>
        <taxon>Bacilli</taxon>
        <taxon>Bacillales</taxon>
        <taxon>Staphylococcaceae</taxon>
        <taxon>Macrococcus</taxon>
    </lineage>
</organism>
<accession>A0AAT9P8H5</accession>
<sequence>MRKLEIAPYNPAWTNMFKNEAQALTEVLSAEIIGINHIGSTSVPNLYAKPIIDILITVKDISKLDNYNNMLAEMGYEAMGENGISGRRYFQKGRDDRTHHLHVYEIGNQHVHRHLAFKDYLINHPNEVEDYGQLKLKLTNDNNTTIDEYIRGKNDFVQALEERALNWHKNNN</sequence>
<name>A0AAT9P8H5_9STAP</name>
<geneLocation type="plasmid" evidence="1">
    <name>p19Msa1047_11</name>
</geneLocation>
<reference evidence="1" key="1">
    <citation type="submission" date="2024-06" db="EMBL/GenBank/DDBJ databases">
        <title>Prevalence and characterization of methicillin-resistant Macrococcus spp. in food producing animals and meat in Switzerland in 2019.</title>
        <authorList>
            <person name="Keller J.E."/>
            <person name="Schwendener S."/>
            <person name="Neuenschwander J."/>
            <person name="Overesch G."/>
            <person name="Perreten V."/>
        </authorList>
    </citation>
    <scope>NUCLEOTIDE SEQUENCE</scope>
    <source>
        <strain evidence="1">19Msa1099</strain>
        <plasmid evidence="1">p19Msa1047_11</plasmid>
    </source>
</reference>
<gene>
    <name evidence="1" type="ORF">KYI10_11390</name>
</gene>
<dbReference type="AlphaFoldDB" id="A0AAT9P8H5"/>
<proteinExistence type="predicted"/>
<dbReference type="EMBL" id="CP079956">
    <property type="protein sequence ID" value="QYA34001.1"/>
    <property type="molecule type" value="Genomic_DNA"/>
</dbReference>
<dbReference type="PANTHER" id="PTHR34822:SF1">
    <property type="entry name" value="GRPB FAMILY PROTEIN"/>
    <property type="match status" value="1"/>
</dbReference>
<dbReference type="Pfam" id="PF04229">
    <property type="entry name" value="GrpB"/>
    <property type="match status" value="1"/>
</dbReference>
<dbReference type="InterPro" id="IPR007344">
    <property type="entry name" value="GrpB/CoaE"/>
</dbReference>
<protein>
    <submittedName>
        <fullName evidence="1">GrpB family protein</fullName>
    </submittedName>
</protein>
<keyword evidence="1" id="KW-0614">Plasmid</keyword>
<evidence type="ECO:0000313" key="1">
    <source>
        <dbReference type="EMBL" id="QYA34001.1"/>
    </source>
</evidence>
<dbReference type="PANTHER" id="PTHR34822">
    <property type="entry name" value="GRPB DOMAIN PROTEIN (AFU_ORTHOLOGUE AFUA_1G01530)"/>
    <property type="match status" value="1"/>
</dbReference>